<feature type="signal peptide" evidence="5">
    <location>
        <begin position="1"/>
        <end position="21"/>
    </location>
</feature>
<evidence type="ECO:0000256" key="2">
    <source>
        <dbReference type="ARBA" id="ARBA00010112"/>
    </source>
</evidence>
<dbReference type="Gene3D" id="2.60.40.3330">
    <property type="match status" value="1"/>
</dbReference>
<dbReference type="Pfam" id="PF01060">
    <property type="entry name" value="TTR-52"/>
    <property type="match status" value="1"/>
</dbReference>
<dbReference type="PANTHER" id="PTHR21700">
    <property type="entry name" value="TRANSTHYRETIN-LIKE FAMILY PROTEIN-RELATED"/>
    <property type="match status" value="1"/>
</dbReference>
<dbReference type="GO" id="GO:0009986">
    <property type="term" value="C:cell surface"/>
    <property type="evidence" value="ECO:0007669"/>
    <property type="project" value="InterPro"/>
</dbReference>
<keyword evidence="4 5" id="KW-0732">Signal</keyword>
<reference evidence="6" key="1">
    <citation type="submission" date="2015-08" db="UniProtKB">
        <authorList>
            <consortium name="WormBaseParasite"/>
        </authorList>
    </citation>
    <scope>IDENTIFICATION</scope>
</reference>
<comment type="similarity">
    <text evidence="2">Belongs to the nematode transthyretin-like family.</text>
</comment>
<dbReference type="GO" id="GO:0005576">
    <property type="term" value="C:extracellular region"/>
    <property type="evidence" value="ECO:0007669"/>
    <property type="project" value="UniProtKB-SubCell"/>
</dbReference>
<evidence type="ECO:0000256" key="1">
    <source>
        <dbReference type="ARBA" id="ARBA00004613"/>
    </source>
</evidence>
<evidence type="ECO:0000256" key="3">
    <source>
        <dbReference type="ARBA" id="ARBA00022525"/>
    </source>
</evidence>
<keyword evidence="3" id="KW-0964">Secreted</keyword>
<dbReference type="InterPro" id="IPR001534">
    <property type="entry name" value="Transthyretin-like"/>
</dbReference>
<feature type="chain" id="PRO_5005328708" description="Transthyretin-like family-containing protein" evidence="5">
    <location>
        <begin position="22"/>
        <end position="160"/>
    </location>
</feature>
<accession>A0A0K0ERZ1</accession>
<evidence type="ECO:0008006" key="7">
    <source>
        <dbReference type="Google" id="ProtNLM"/>
    </source>
</evidence>
<evidence type="ECO:0000313" key="6">
    <source>
        <dbReference type="WBParaSite" id="SSTP_0001222000.1"/>
    </source>
</evidence>
<protein>
    <recommendedName>
        <fullName evidence="7">Transthyretin-like family-containing protein</fullName>
    </recommendedName>
</protein>
<name>A0A0K0ERZ1_STRER</name>
<dbReference type="WBParaSite" id="SSTP_0001222000.1">
    <property type="protein sequence ID" value="SSTP_0001222000.1"/>
    <property type="gene ID" value="SSTP_0001222000"/>
</dbReference>
<proteinExistence type="inferred from homology"/>
<organism evidence="6">
    <name type="scientific">Strongyloides stercoralis</name>
    <name type="common">Threadworm</name>
    <dbReference type="NCBI Taxonomy" id="6248"/>
    <lineage>
        <taxon>Eukaryota</taxon>
        <taxon>Metazoa</taxon>
        <taxon>Ecdysozoa</taxon>
        <taxon>Nematoda</taxon>
        <taxon>Chromadorea</taxon>
        <taxon>Rhabditida</taxon>
        <taxon>Tylenchina</taxon>
        <taxon>Panagrolaimomorpha</taxon>
        <taxon>Strongyloidoidea</taxon>
        <taxon>Strongyloididae</taxon>
        <taxon>Strongyloides</taxon>
    </lineage>
</organism>
<evidence type="ECO:0000256" key="4">
    <source>
        <dbReference type="ARBA" id="ARBA00022729"/>
    </source>
</evidence>
<evidence type="ECO:0000256" key="5">
    <source>
        <dbReference type="SAM" id="SignalP"/>
    </source>
</evidence>
<sequence length="160" mass="18825">MNFKTIILLLFLCILSTLVFSFKKKPSSKPKPTPKPKPIPIYISAYGHITCNGKDMKFITVTLLDVRQRKKTYVMGKKKTRRTGDFFIRGKVKYPPNYEPKLKFTYKCHKKAPKKTYCLKKNDSKFPVVDEIKRKNDTIHIYFFNEIKVDDNFKNGMNKC</sequence>
<dbReference type="AlphaFoldDB" id="A0A0K0ERZ1"/>
<comment type="subcellular location">
    <subcellularLocation>
        <location evidence="1">Secreted</location>
    </subcellularLocation>
</comment>
<dbReference type="InterPro" id="IPR038479">
    <property type="entry name" value="Transthyretin-like_sf"/>
</dbReference>